<dbReference type="EMBL" id="FWFG01000050">
    <property type="protein sequence ID" value="SLM90797.1"/>
    <property type="molecule type" value="Genomic_DNA"/>
</dbReference>
<dbReference type="AlphaFoldDB" id="A0A1X6WY71"/>
<sequence>MDIQNHYYGHSAALARHAGLDSVRHIDGLLQHGWTVRSPVTVHFADFPRLPRGARRLVWSHASRAWDPAQDTAETTAIGAPFLYLSAMTAERTIDPLGAAVAFPVHDTRVVKIGAEDSALARELAERDGPSVVCLHPEDLGRPERLEVWREHGHRVVSAGERRDPLFLGRILRLVRGARRVVSNQLSTAVVYAAAEGTPTAVYGEGVEVGALGSEVARRTRELWPEFHAEDAGIDIRRALALDELGHPSLRDPRELSGLLGWDHRRARPAMSYWFGAPVRKAGAVLGILERAEGAQDAGSGASPLVFLRHPLSHLPGRLPRVPQGEELLAEPLEPSL</sequence>
<evidence type="ECO:0008006" key="3">
    <source>
        <dbReference type="Google" id="ProtNLM"/>
    </source>
</evidence>
<evidence type="ECO:0000313" key="2">
    <source>
        <dbReference type="Proteomes" id="UP000195981"/>
    </source>
</evidence>
<proteinExistence type="predicted"/>
<name>A0A1X6WY71_9MICO</name>
<gene>
    <name evidence="1" type="ORF">FM110_05595</name>
</gene>
<organism evidence="1 2">
    <name type="scientific">Brachybacterium nesterenkovii</name>
    <dbReference type="NCBI Taxonomy" id="47847"/>
    <lineage>
        <taxon>Bacteria</taxon>
        <taxon>Bacillati</taxon>
        <taxon>Actinomycetota</taxon>
        <taxon>Actinomycetes</taxon>
        <taxon>Micrococcales</taxon>
        <taxon>Dermabacteraceae</taxon>
        <taxon>Brachybacterium</taxon>
    </lineage>
</organism>
<accession>A0A1X6WY71</accession>
<protein>
    <recommendedName>
        <fullName evidence="3">Glycosyltransferase</fullName>
    </recommendedName>
</protein>
<reference evidence="1 2" key="1">
    <citation type="submission" date="2017-02" db="EMBL/GenBank/DDBJ databases">
        <authorList>
            <person name="Peterson S.W."/>
        </authorList>
    </citation>
    <scope>NUCLEOTIDE SEQUENCE [LARGE SCALE GENOMIC DNA]</scope>
    <source>
        <strain evidence="1 2">CIP104813</strain>
    </source>
</reference>
<dbReference type="RefSeq" id="WP_087103433.1">
    <property type="nucleotide sequence ID" value="NZ_FWFG01000050.1"/>
</dbReference>
<dbReference type="Proteomes" id="UP000195981">
    <property type="component" value="Unassembled WGS sequence"/>
</dbReference>
<dbReference type="OrthoDB" id="4858593at2"/>
<keyword evidence="2" id="KW-1185">Reference proteome</keyword>
<evidence type="ECO:0000313" key="1">
    <source>
        <dbReference type="EMBL" id="SLM90797.1"/>
    </source>
</evidence>